<dbReference type="KEGG" id="vg:77953232"/>
<keyword evidence="2" id="KW-1185">Reference proteome</keyword>
<evidence type="ECO:0000313" key="1">
    <source>
        <dbReference type="EMBL" id="QYN80055.1"/>
    </source>
</evidence>
<dbReference type="GeneID" id="77953232"/>
<dbReference type="Proteomes" id="UP000828443">
    <property type="component" value="Segment"/>
</dbReference>
<evidence type="ECO:0000313" key="2">
    <source>
        <dbReference type="Proteomes" id="UP000828443"/>
    </source>
</evidence>
<dbReference type="RefSeq" id="YP_010676867.1">
    <property type="nucleotide sequence ID" value="NC_071015.1"/>
</dbReference>
<reference evidence="1" key="1">
    <citation type="journal article" date="2021" name="Viruses">
        <title>Novel Viruses That Lyse Plant and Human Strains of Kosakonia cowanii.</title>
        <authorList>
            <person name="Petrzik K."/>
            <person name="Brazdova S."/>
            <person name="Krawczyk K."/>
        </authorList>
    </citation>
    <scope>NUCLEOTIDE SEQUENCE</scope>
</reference>
<sequence>MDDNIRYVDETNIDAFYFELTGETHRGRLWQIWQRLRIKIRNRKYNRRIKIKEVRNFFHKDLQQLRYHGGDWKPEIVRVRYTDQHGDLCSRRFLIKKEYGSVLLLEVKGDTPLRVNGTKGPRTLKRGYWISNRYYWLGLRKTKIWSIPYGNML</sequence>
<protein>
    <submittedName>
        <fullName evidence="1">Uncharacterized protein</fullName>
    </submittedName>
</protein>
<proteinExistence type="predicted"/>
<accession>A0AAE7WFR8</accession>
<name>A0AAE7WFR8_9CAUD</name>
<organism evidence="1 2">
    <name type="scientific">Kosakonia phage Kc263</name>
    <dbReference type="NCBI Taxonomy" id="2863194"/>
    <lineage>
        <taxon>Viruses</taxon>
        <taxon>Duplodnaviria</taxon>
        <taxon>Heunggongvirae</taxon>
        <taxon>Uroviricota</taxon>
        <taxon>Caudoviricetes</taxon>
        <taxon>Chimalliviridae</taxon>
        <taxon>Branisovskavirus</taxon>
        <taxon>Branisovskavirus Kc263</taxon>
    </lineage>
</organism>
<dbReference type="EMBL" id="MZ348422">
    <property type="protein sequence ID" value="QYN80055.1"/>
    <property type="molecule type" value="Genomic_DNA"/>
</dbReference>